<gene>
    <name evidence="1" type="ORF">EYZ11_003299</name>
</gene>
<sequence>MWVSWNGGASIGWDKRCTESNIMALGVVVYGEIRGMSLTPDNDGNVLLWRVYVPG</sequence>
<evidence type="ECO:0000313" key="2">
    <source>
        <dbReference type="Proteomes" id="UP000308092"/>
    </source>
</evidence>
<comment type="caution">
    <text evidence="1">The sequence shown here is derived from an EMBL/GenBank/DDBJ whole genome shotgun (WGS) entry which is preliminary data.</text>
</comment>
<dbReference type="AlphaFoldDB" id="A0A4S3JNM8"/>
<organism evidence="1 2">
    <name type="scientific">Aspergillus tanneri</name>
    <dbReference type="NCBI Taxonomy" id="1220188"/>
    <lineage>
        <taxon>Eukaryota</taxon>
        <taxon>Fungi</taxon>
        <taxon>Dikarya</taxon>
        <taxon>Ascomycota</taxon>
        <taxon>Pezizomycotina</taxon>
        <taxon>Eurotiomycetes</taxon>
        <taxon>Eurotiomycetidae</taxon>
        <taxon>Eurotiales</taxon>
        <taxon>Aspergillaceae</taxon>
        <taxon>Aspergillus</taxon>
        <taxon>Aspergillus subgen. Circumdati</taxon>
    </lineage>
</organism>
<dbReference type="EMBL" id="SOSA01000082">
    <property type="protein sequence ID" value="THC97246.1"/>
    <property type="molecule type" value="Genomic_DNA"/>
</dbReference>
<evidence type="ECO:0000313" key="1">
    <source>
        <dbReference type="EMBL" id="THC97246.1"/>
    </source>
</evidence>
<accession>A0A4S3JNM8</accession>
<name>A0A4S3JNM8_9EURO</name>
<proteinExistence type="predicted"/>
<dbReference type="VEuPathDB" id="FungiDB:EYZ11_003299"/>
<dbReference type="Proteomes" id="UP000308092">
    <property type="component" value="Unassembled WGS sequence"/>
</dbReference>
<protein>
    <submittedName>
        <fullName evidence="1">Uncharacterized protein</fullName>
    </submittedName>
</protein>
<reference evidence="1 2" key="1">
    <citation type="submission" date="2019-03" db="EMBL/GenBank/DDBJ databases">
        <title>The genome sequence of a newly discovered highly antifungal drug resistant Aspergillus species, Aspergillus tanneri NIH 1004.</title>
        <authorList>
            <person name="Mounaud S."/>
            <person name="Singh I."/>
            <person name="Joardar V."/>
            <person name="Pakala S."/>
            <person name="Pakala S."/>
            <person name="Venepally P."/>
            <person name="Hoover J."/>
            <person name="Nierman W."/>
            <person name="Chung J."/>
            <person name="Losada L."/>
        </authorList>
    </citation>
    <scope>NUCLEOTIDE SEQUENCE [LARGE SCALE GENOMIC DNA]</scope>
    <source>
        <strain evidence="1 2">NIH1004</strain>
    </source>
</reference>
<keyword evidence="2" id="KW-1185">Reference proteome</keyword>